<dbReference type="Gene3D" id="2.20.25.100">
    <property type="entry name" value="Zn-binding ribosomal proteins"/>
    <property type="match status" value="1"/>
</dbReference>
<dbReference type="Ensembl" id="ENSBOBT00000023656.1">
    <property type="protein sequence ID" value="ENSBOBP00000023143.1"/>
    <property type="gene ID" value="ENSBOBG00000013884.1"/>
</dbReference>
<evidence type="ECO:0000313" key="2">
    <source>
        <dbReference type="Proteomes" id="UP000694567"/>
    </source>
</evidence>
<dbReference type="InterPro" id="IPR023407">
    <property type="entry name" value="Ribosomal_eS27_Zn-bd_dom_sf"/>
</dbReference>
<proteinExistence type="predicted"/>
<keyword evidence="2" id="KW-1185">Reference proteome</keyword>
<dbReference type="AlphaFoldDB" id="A0A8C0IIT6"/>
<protein>
    <submittedName>
        <fullName evidence="1">Uncharacterized protein</fullName>
    </submittedName>
</protein>
<sequence>CFSQSPGLNPDSLLLTLHKHASDKKDSCIHLGKKRGSTRASGSKSGSCFMDMKCPGCSKFSAAFSCAQPSIGSALLCCTSLLVESCSVRQKQHYLNKAGCVRR</sequence>
<dbReference type="Proteomes" id="UP000694567">
    <property type="component" value="Unplaced"/>
</dbReference>
<reference evidence="1" key="1">
    <citation type="submission" date="2025-08" db="UniProtKB">
        <authorList>
            <consortium name="Ensembl"/>
        </authorList>
    </citation>
    <scope>IDENTIFICATION</scope>
</reference>
<name>A0A8C0IIT6_BUBBB</name>
<organism evidence="1 2">
    <name type="scientific">Bubo bubo</name>
    <name type="common">Eurasian eagle-owl</name>
    <name type="synonym">Strix bubo</name>
    <dbReference type="NCBI Taxonomy" id="30461"/>
    <lineage>
        <taxon>Eukaryota</taxon>
        <taxon>Metazoa</taxon>
        <taxon>Chordata</taxon>
        <taxon>Craniata</taxon>
        <taxon>Vertebrata</taxon>
        <taxon>Euteleostomi</taxon>
        <taxon>Archelosauria</taxon>
        <taxon>Archosauria</taxon>
        <taxon>Dinosauria</taxon>
        <taxon>Saurischia</taxon>
        <taxon>Theropoda</taxon>
        <taxon>Coelurosauria</taxon>
        <taxon>Aves</taxon>
        <taxon>Neognathae</taxon>
        <taxon>Neoaves</taxon>
        <taxon>Telluraves</taxon>
        <taxon>Strigiformes</taxon>
        <taxon>Strigidae</taxon>
        <taxon>Bubo</taxon>
    </lineage>
</organism>
<evidence type="ECO:0000313" key="1">
    <source>
        <dbReference type="Ensembl" id="ENSBOBP00000023143.1"/>
    </source>
</evidence>
<accession>A0A8C0IIT6</accession>
<reference evidence="1" key="2">
    <citation type="submission" date="2025-09" db="UniProtKB">
        <authorList>
            <consortium name="Ensembl"/>
        </authorList>
    </citation>
    <scope>IDENTIFICATION</scope>
</reference>